<dbReference type="Pfam" id="PF01593">
    <property type="entry name" value="Amino_oxidase"/>
    <property type="match status" value="1"/>
</dbReference>
<evidence type="ECO:0000313" key="3">
    <source>
        <dbReference type="EMBL" id="OJT12259.1"/>
    </source>
</evidence>
<keyword evidence="4" id="KW-1185">Reference proteome</keyword>
<comment type="caution">
    <text evidence="3">The sequence shown here is derived from an EMBL/GenBank/DDBJ whole genome shotgun (WGS) entry which is preliminary data.</text>
</comment>
<dbReference type="SUPFAM" id="SSF54373">
    <property type="entry name" value="FAD-linked reductases, C-terminal domain"/>
    <property type="match status" value="1"/>
</dbReference>
<dbReference type="OrthoDB" id="5046242at2759"/>
<dbReference type="PANTHER" id="PTHR10742">
    <property type="entry name" value="FLAVIN MONOAMINE OXIDASE"/>
    <property type="match status" value="1"/>
</dbReference>
<dbReference type="STRING" id="154538.A0A1M2VXC0"/>
<feature type="chain" id="PRO_5012815450" evidence="1">
    <location>
        <begin position="22"/>
        <end position="505"/>
    </location>
</feature>
<dbReference type="GO" id="GO:0016491">
    <property type="term" value="F:oxidoreductase activity"/>
    <property type="evidence" value="ECO:0007669"/>
    <property type="project" value="InterPro"/>
</dbReference>
<dbReference type="Gene3D" id="3.50.50.60">
    <property type="entry name" value="FAD/NAD(P)-binding domain"/>
    <property type="match status" value="1"/>
</dbReference>
<reference evidence="3 4" key="1">
    <citation type="submission" date="2016-10" db="EMBL/GenBank/DDBJ databases">
        <title>Genome sequence of the basidiomycete white-rot fungus Trametes pubescens.</title>
        <authorList>
            <person name="Makela M.R."/>
            <person name="Granchi Z."/>
            <person name="Peng M."/>
            <person name="De Vries R.P."/>
            <person name="Grigoriev I."/>
            <person name="Riley R."/>
            <person name="Hilden K."/>
        </authorList>
    </citation>
    <scope>NUCLEOTIDE SEQUENCE [LARGE SCALE GENOMIC DNA]</scope>
    <source>
        <strain evidence="3 4">FBCC735</strain>
    </source>
</reference>
<organism evidence="3 4">
    <name type="scientific">Trametes pubescens</name>
    <name type="common">White-rot fungus</name>
    <dbReference type="NCBI Taxonomy" id="154538"/>
    <lineage>
        <taxon>Eukaryota</taxon>
        <taxon>Fungi</taxon>
        <taxon>Dikarya</taxon>
        <taxon>Basidiomycota</taxon>
        <taxon>Agaricomycotina</taxon>
        <taxon>Agaricomycetes</taxon>
        <taxon>Polyporales</taxon>
        <taxon>Polyporaceae</taxon>
        <taxon>Trametes</taxon>
    </lineage>
</organism>
<gene>
    <name evidence="3" type="ORF">TRAPUB_11193</name>
</gene>
<dbReference type="InterPro" id="IPR036188">
    <property type="entry name" value="FAD/NAD-bd_sf"/>
</dbReference>
<dbReference type="InterPro" id="IPR002937">
    <property type="entry name" value="Amino_oxidase"/>
</dbReference>
<dbReference type="OMA" id="DVGCGWL"/>
<dbReference type="AlphaFoldDB" id="A0A1M2VXC0"/>
<proteinExistence type="predicted"/>
<evidence type="ECO:0000259" key="2">
    <source>
        <dbReference type="Pfam" id="PF01593"/>
    </source>
</evidence>
<dbReference type="Gene3D" id="3.90.660.10">
    <property type="match status" value="1"/>
</dbReference>
<dbReference type="SUPFAM" id="SSF51905">
    <property type="entry name" value="FAD/NAD(P)-binding domain"/>
    <property type="match status" value="1"/>
</dbReference>
<feature type="domain" description="Amine oxidase" evidence="2">
    <location>
        <begin position="48"/>
        <end position="475"/>
    </location>
</feature>
<dbReference type="PANTHER" id="PTHR10742:SF313">
    <property type="entry name" value="AMINE OXIDASE"/>
    <property type="match status" value="1"/>
</dbReference>
<keyword evidence="1" id="KW-0732">Signal</keyword>
<name>A0A1M2VXC0_TRAPU</name>
<dbReference type="EMBL" id="MNAD01000504">
    <property type="protein sequence ID" value="OJT12259.1"/>
    <property type="molecule type" value="Genomic_DNA"/>
</dbReference>
<feature type="signal peptide" evidence="1">
    <location>
        <begin position="1"/>
        <end position="21"/>
    </location>
</feature>
<dbReference type="GO" id="GO:0006598">
    <property type="term" value="P:polyamine catabolic process"/>
    <property type="evidence" value="ECO:0007669"/>
    <property type="project" value="TreeGrafter"/>
</dbReference>
<evidence type="ECO:0000256" key="1">
    <source>
        <dbReference type="SAM" id="SignalP"/>
    </source>
</evidence>
<sequence>MLHWTYASPLILLTTCIGSLAFPILPGTQRVLDVKQKDAQVLILGGGVAGVIAARTLHEQGIDDFIIIEARPELSGRMMSREFGAAGNRWMVELGANWVQGTQTGNGPANPIWDLAKKHNISMHSNDYFGRVATYDYSGPSDFEDVFQESIKNFDKLTSLAGARVPKRLVDMTARSGYSLSGTRPDSPQERAAEYYQFDWEFGATPEETSWLASAWAHNRTFREFSHENLLSIDQRGFKTLIQEEASAFLDEGQVTLDSTVAAIHTTKQGVVITLSDGIELAADYALCTFSLGVLQHDDVEFVPPLPGWKQEAIHSMAMGTYTKIFLQFPHKFWFDTEMALYADHERGRYPVWQSLDHDGLLPGSGILFVTVTGDFSRRIESMTDLAVQGEIMSVLRTMFPNTTIPAPLDFYFQRWHSDPLFRGSYSNWPANFLSEHQVNLRANVEERLWFAGEATSKKHFGYLHGAYSEGREIALMIAECIHGGGCLGLEHVERVRNALPYDIA</sequence>
<dbReference type="Proteomes" id="UP000184267">
    <property type="component" value="Unassembled WGS sequence"/>
</dbReference>
<protein>
    <submittedName>
        <fullName evidence="3">Polyamine oxidase</fullName>
    </submittedName>
</protein>
<accession>A0A1M2VXC0</accession>
<dbReference type="InterPro" id="IPR050281">
    <property type="entry name" value="Flavin_monoamine_oxidase"/>
</dbReference>
<evidence type="ECO:0000313" key="4">
    <source>
        <dbReference type="Proteomes" id="UP000184267"/>
    </source>
</evidence>